<dbReference type="GO" id="GO:0055085">
    <property type="term" value="P:transmembrane transport"/>
    <property type="evidence" value="ECO:0007669"/>
    <property type="project" value="InterPro"/>
</dbReference>
<keyword evidence="2" id="KW-0732">Signal</keyword>
<feature type="signal peptide" evidence="2">
    <location>
        <begin position="1"/>
        <end position="19"/>
    </location>
</feature>
<dbReference type="GO" id="GO:0005783">
    <property type="term" value="C:endoplasmic reticulum"/>
    <property type="evidence" value="ECO:0007669"/>
    <property type="project" value="TreeGrafter"/>
</dbReference>
<accession>A0A9N9LJB9</accession>
<dbReference type="Gene3D" id="3.40.50.1580">
    <property type="entry name" value="Nucleoside phosphorylase domain"/>
    <property type="match status" value="1"/>
</dbReference>
<protein>
    <recommendedName>
        <fullName evidence="5">Purine nucleoside permease</fullName>
    </recommendedName>
</protein>
<dbReference type="OrthoDB" id="2331083at2759"/>
<dbReference type="InterPro" id="IPR035994">
    <property type="entry name" value="Nucleoside_phosphorylase_sf"/>
</dbReference>
<evidence type="ECO:0008006" key="5">
    <source>
        <dbReference type="Google" id="ProtNLM"/>
    </source>
</evidence>
<dbReference type="Pfam" id="PF06516">
    <property type="entry name" value="NUP"/>
    <property type="match status" value="1"/>
</dbReference>
<gene>
    <name evidence="3" type="ORF">HYALB_00009749</name>
</gene>
<reference evidence="3" key="1">
    <citation type="submission" date="2021-07" db="EMBL/GenBank/DDBJ databases">
        <authorList>
            <person name="Durling M."/>
        </authorList>
    </citation>
    <scope>NUCLEOTIDE SEQUENCE</scope>
</reference>
<dbReference type="GO" id="GO:0003824">
    <property type="term" value="F:catalytic activity"/>
    <property type="evidence" value="ECO:0007669"/>
    <property type="project" value="InterPro"/>
</dbReference>
<evidence type="ECO:0000256" key="2">
    <source>
        <dbReference type="SAM" id="SignalP"/>
    </source>
</evidence>
<evidence type="ECO:0000313" key="4">
    <source>
        <dbReference type="Proteomes" id="UP000701801"/>
    </source>
</evidence>
<dbReference type="GO" id="GO:0009116">
    <property type="term" value="P:nucleoside metabolic process"/>
    <property type="evidence" value="ECO:0007669"/>
    <property type="project" value="InterPro"/>
</dbReference>
<sequence length="445" mass="48024">MHLINILLSTLWVASTSLASHIARSSAHLSQHAQRTVDPNSKVTPKVVIITMFPPESDSWLLETNKTGGIGSLFGLNVTVPGFSPIFPHAHCLADGSVCLITTGEGEINAASTMTALLFSPLFDLRKTYFLIAGIAGVNPHHGTLSDVAFAKFAVQVSLQYEFDAREVPGHWSTGYVPLGSNHPDQYPGASYGTEVFELSGGLRDWAWGIAKNVSLNDSSTSAVYRANYQTGPQTSMVAAKYRQAIRKPSIIKGDVVTSDVYFSGTLLGESVENTTKLFTNGSAVYTMTAQEDNATLETILRAHLAKLADFRRVILMRSAADFDRPYPGISCLENLFNSTQGAFQPSLRNLYLAGSPVVQGILKDWKRFELGIEPGNYVGDIWGSLGGRPEFGPGVKGSDNPVQMRRGLDGGEGERDLEGVSGWLNPVGKGKVGAMRARRAVWGV</sequence>
<organism evidence="3 4">
    <name type="scientific">Hymenoscyphus albidus</name>
    <dbReference type="NCBI Taxonomy" id="595503"/>
    <lineage>
        <taxon>Eukaryota</taxon>
        <taxon>Fungi</taxon>
        <taxon>Dikarya</taxon>
        <taxon>Ascomycota</taxon>
        <taxon>Pezizomycotina</taxon>
        <taxon>Leotiomycetes</taxon>
        <taxon>Helotiales</taxon>
        <taxon>Helotiaceae</taxon>
        <taxon>Hymenoscyphus</taxon>
    </lineage>
</organism>
<dbReference type="PANTHER" id="PTHR38643:SF1">
    <property type="entry name" value="PURINE NUCLEOSIDE PERMEASE C285.05-RELATED"/>
    <property type="match status" value="1"/>
</dbReference>
<dbReference type="EMBL" id="CAJVRM010000076">
    <property type="protein sequence ID" value="CAG8973597.1"/>
    <property type="molecule type" value="Genomic_DNA"/>
</dbReference>
<feature type="region of interest" description="Disordered" evidence="1">
    <location>
        <begin position="393"/>
        <end position="414"/>
    </location>
</feature>
<comment type="caution">
    <text evidence="3">The sequence shown here is derived from an EMBL/GenBank/DDBJ whole genome shotgun (WGS) entry which is preliminary data.</text>
</comment>
<evidence type="ECO:0000313" key="3">
    <source>
        <dbReference type="EMBL" id="CAG8973597.1"/>
    </source>
</evidence>
<proteinExistence type="predicted"/>
<dbReference type="InterPro" id="IPR009486">
    <property type="entry name" value="Pur_nuclsid_perm"/>
</dbReference>
<keyword evidence="4" id="KW-1185">Reference proteome</keyword>
<dbReference type="PANTHER" id="PTHR38643">
    <property type="entry name" value="PURINE NUCLEOSIDE PERMEASE C285.05-RELATED"/>
    <property type="match status" value="1"/>
</dbReference>
<evidence type="ECO:0000256" key="1">
    <source>
        <dbReference type="SAM" id="MobiDB-lite"/>
    </source>
</evidence>
<dbReference type="Proteomes" id="UP000701801">
    <property type="component" value="Unassembled WGS sequence"/>
</dbReference>
<dbReference type="AlphaFoldDB" id="A0A9N9LJB9"/>
<name>A0A9N9LJB9_9HELO</name>
<feature type="chain" id="PRO_5040412112" description="Purine nucleoside permease" evidence="2">
    <location>
        <begin position="20"/>
        <end position="445"/>
    </location>
</feature>